<evidence type="ECO:0000313" key="7">
    <source>
        <dbReference type="EMBL" id="CAI0540624.1"/>
    </source>
</evidence>
<protein>
    <recommendedName>
        <fullName evidence="3">NAD(P)H dehydrogenase (quinone)</fullName>
        <ecNumber evidence="3">1.6.5.2</ecNumber>
    </recommendedName>
</protein>
<evidence type="ECO:0000256" key="2">
    <source>
        <dbReference type="ARBA" id="ARBA00006961"/>
    </source>
</evidence>
<dbReference type="InterPro" id="IPR005025">
    <property type="entry name" value="FMN_Rdtase-like_dom"/>
</dbReference>
<dbReference type="PANTHER" id="PTHR30546">
    <property type="entry name" value="FLAVODOXIN-RELATED PROTEIN WRBA-RELATED"/>
    <property type="match status" value="1"/>
</dbReference>
<dbReference type="PROSITE" id="PS50902">
    <property type="entry name" value="FLAVODOXIN_LIKE"/>
    <property type="match status" value="1"/>
</dbReference>
<dbReference type="EC" id="1.6.5.2" evidence="3"/>
<dbReference type="Pfam" id="PF03358">
    <property type="entry name" value="FMN_red"/>
    <property type="match status" value="1"/>
</dbReference>
<comment type="catalytic activity">
    <reaction evidence="5">
        <text>a quinone + NADPH + H(+) = a quinol + NADP(+)</text>
        <dbReference type="Rhea" id="RHEA:46164"/>
        <dbReference type="ChEBI" id="CHEBI:15378"/>
        <dbReference type="ChEBI" id="CHEBI:24646"/>
        <dbReference type="ChEBI" id="CHEBI:57783"/>
        <dbReference type="ChEBI" id="CHEBI:58349"/>
        <dbReference type="ChEBI" id="CHEBI:132124"/>
        <dbReference type="EC" id="1.6.5.2"/>
    </reaction>
</comment>
<dbReference type="InterPro" id="IPR008254">
    <property type="entry name" value="Flavodoxin/NO_synth"/>
</dbReference>
<proteinExistence type="inferred from homology"/>
<comment type="caution">
    <text evidence="7">The sequence shown here is derived from an EMBL/GenBank/DDBJ whole genome shotgun (WGS) entry which is preliminary data.</text>
</comment>
<accession>A0AAV0Q8L6</accession>
<evidence type="ECO:0000256" key="5">
    <source>
        <dbReference type="ARBA" id="ARBA00048983"/>
    </source>
</evidence>
<dbReference type="GO" id="GO:0003955">
    <property type="term" value="F:NAD(P)H dehydrogenase (quinone) activity"/>
    <property type="evidence" value="ECO:0007669"/>
    <property type="project" value="UniProtKB-EC"/>
</dbReference>
<dbReference type="GO" id="GO:0010181">
    <property type="term" value="F:FMN binding"/>
    <property type="evidence" value="ECO:0007669"/>
    <property type="project" value="InterPro"/>
</dbReference>
<keyword evidence="8" id="KW-1185">Reference proteome</keyword>
<dbReference type="Proteomes" id="UP001154282">
    <property type="component" value="Unassembled WGS sequence"/>
</dbReference>
<evidence type="ECO:0000259" key="6">
    <source>
        <dbReference type="PROSITE" id="PS50902"/>
    </source>
</evidence>
<organism evidence="7 8">
    <name type="scientific">Linum tenue</name>
    <dbReference type="NCBI Taxonomy" id="586396"/>
    <lineage>
        <taxon>Eukaryota</taxon>
        <taxon>Viridiplantae</taxon>
        <taxon>Streptophyta</taxon>
        <taxon>Embryophyta</taxon>
        <taxon>Tracheophyta</taxon>
        <taxon>Spermatophyta</taxon>
        <taxon>Magnoliopsida</taxon>
        <taxon>eudicotyledons</taxon>
        <taxon>Gunneridae</taxon>
        <taxon>Pentapetalae</taxon>
        <taxon>rosids</taxon>
        <taxon>fabids</taxon>
        <taxon>Malpighiales</taxon>
        <taxon>Linaceae</taxon>
        <taxon>Linum</taxon>
    </lineage>
</organism>
<evidence type="ECO:0000256" key="4">
    <source>
        <dbReference type="ARBA" id="ARBA00047678"/>
    </source>
</evidence>
<evidence type="ECO:0000256" key="1">
    <source>
        <dbReference type="ARBA" id="ARBA00001917"/>
    </source>
</evidence>
<gene>
    <name evidence="7" type="ORF">LITE_LOCUS41782</name>
</gene>
<dbReference type="SUPFAM" id="SSF52218">
    <property type="entry name" value="Flavoproteins"/>
    <property type="match status" value="1"/>
</dbReference>
<dbReference type="InterPro" id="IPR029039">
    <property type="entry name" value="Flavoprotein-like_sf"/>
</dbReference>
<evidence type="ECO:0000313" key="8">
    <source>
        <dbReference type="Proteomes" id="UP001154282"/>
    </source>
</evidence>
<comment type="cofactor">
    <cofactor evidence="1">
        <name>FMN</name>
        <dbReference type="ChEBI" id="CHEBI:58210"/>
    </cofactor>
</comment>
<dbReference type="AlphaFoldDB" id="A0AAV0Q8L6"/>
<reference evidence="7" key="1">
    <citation type="submission" date="2022-08" db="EMBL/GenBank/DDBJ databases">
        <authorList>
            <person name="Gutierrez-Valencia J."/>
        </authorList>
    </citation>
    <scope>NUCLEOTIDE SEQUENCE</scope>
</reference>
<sequence>MAPGPVKVYIIYYSLHGHVETMARQVQLGANSVPGVEATLWQIPETLNNTILQKMKAPPKPDDVPVIQTQQLLEADGFLFGFPSRFGVMAAQCKAFFDATTELWASQSLAGKPAGIFWSTGFHGGGQELTAWTAITQLAHHADGSRQPTELELQQAFHQGKYVAEITRKLRS</sequence>
<dbReference type="FunFam" id="3.40.50.360:FF:000001">
    <property type="entry name" value="NAD(P)H dehydrogenase (Quinone) FQR1-like"/>
    <property type="match status" value="1"/>
</dbReference>
<dbReference type="EMBL" id="CAMGYJ010000009">
    <property type="protein sequence ID" value="CAI0540624.1"/>
    <property type="molecule type" value="Genomic_DNA"/>
</dbReference>
<dbReference type="PANTHER" id="PTHR30546:SF25">
    <property type="entry name" value="NAD(P)H DEHYDROGENASE (QUINONE) FQR1-LIKE 3-RELATED"/>
    <property type="match status" value="1"/>
</dbReference>
<comment type="catalytic activity">
    <reaction evidence="4">
        <text>a quinone + NADH + H(+) = a quinol + NAD(+)</text>
        <dbReference type="Rhea" id="RHEA:46160"/>
        <dbReference type="ChEBI" id="CHEBI:15378"/>
        <dbReference type="ChEBI" id="CHEBI:24646"/>
        <dbReference type="ChEBI" id="CHEBI:57540"/>
        <dbReference type="ChEBI" id="CHEBI:57945"/>
        <dbReference type="ChEBI" id="CHEBI:132124"/>
        <dbReference type="EC" id="1.6.5.2"/>
    </reaction>
</comment>
<evidence type="ECO:0000256" key="3">
    <source>
        <dbReference type="ARBA" id="ARBA00012648"/>
    </source>
</evidence>
<feature type="domain" description="Flavodoxin-like" evidence="6">
    <location>
        <begin position="8"/>
        <end position="172"/>
    </location>
</feature>
<dbReference type="Gene3D" id="3.40.50.360">
    <property type="match status" value="1"/>
</dbReference>
<name>A0AAV0Q8L6_9ROSI</name>
<dbReference type="GO" id="GO:0016020">
    <property type="term" value="C:membrane"/>
    <property type="evidence" value="ECO:0007669"/>
    <property type="project" value="TreeGrafter"/>
</dbReference>
<comment type="similarity">
    <text evidence="2">Belongs to the WrbA family.</text>
</comment>